<dbReference type="EMBL" id="QPKB01000008">
    <property type="protein sequence ID" value="RWR90545.1"/>
    <property type="molecule type" value="Genomic_DNA"/>
</dbReference>
<evidence type="ECO:0000256" key="1">
    <source>
        <dbReference type="SAM" id="SignalP"/>
    </source>
</evidence>
<proteinExistence type="predicted"/>
<evidence type="ECO:0000313" key="2">
    <source>
        <dbReference type="EMBL" id="RWR90545.1"/>
    </source>
</evidence>
<name>A0A3S3QU56_9MAGN</name>
<dbReference type="Proteomes" id="UP000283530">
    <property type="component" value="Unassembled WGS sequence"/>
</dbReference>
<comment type="caution">
    <text evidence="2">The sequence shown here is derived from an EMBL/GenBank/DDBJ whole genome shotgun (WGS) entry which is preliminary data.</text>
</comment>
<feature type="signal peptide" evidence="1">
    <location>
        <begin position="1"/>
        <end position="30"/>
    </location>
</feature>
<evidence type="ECO:0000313" key="3">
    <source>
        <dbReference type="Proteomes" id="UP000283530"/>
    </source>
</evidence>
<organism evidence="2 3">
    <name type="scientific">Cinnamomum micranthum f. kanehirae</name>
    <dbReference type="NCBI Taxonomy" id="337451"/>
    <lineage>
        <taxon>Eukaryota</taxon>
        <taxon>Viridiplantae</taxon>
        <taxon>Streptophyta</taxon>
        <taxon>Embryophyta</taxon>
        <taxon>Tracheophyta</taxon>
        <taxon>Spermatophyta</taxon>
        <taxon>Magnoliopsida</taxon>
        <taxon>Magnoliidae</taxon>
        <taxon>Laurales</taxon>
        <taxon>Lauraceae</taxon>
        <taxon>Cinnamomum</taxon>
    </lineage>
</organism>
<accession>A0A3S3QU56</accession>
<feature type="chain" id="PRO_5018629530" evidence="1">
    <location>
        <begin position="31"/>
        <end position="126"/>
    </location>
</feature>
<reference evidence="2 3" key="1">
    <citation type="journal article" date="2019" name="Nat. Plants">
        <title>Stout camphor tree genome fills gaps in understanding of flowering plant genome evolution.</title>
        <authorList>
            <person name="Chaw S.M."/>
            <person name="Liu Y.C."/>
            <person name="Wu Y.W."/>
            <person name="Wang H.Y."/>
            <person name="Lin C.I."/>
            <person name="Wu C.S."/>
            <person name="Ke H.M."/>
            <person name="Chang L.Y."/>
            <person name="Hsu C.Y."/>
            <person name="Yang H.T."/>
            <person name="Sudianto E."/>
            <person name="Hsu M.H."/>
            <person name="Wu K.P."/>
            <person name="Wang L.N."/>
            <person name="Leebens-Mack J.H."/>
            <person name="Tsai I.J."/>
        </authorList>
    </citation>
    <scope>NUCLEOTIDE SEQUENCE [LARGE SCALE GENOMIC DNA]</scope>
    <source>
        <strain evidence="3">cv. Chaw 1501</strain>
        <tissue evidence="2">Young leaves</tissue>
    </source>
</reference>
<keyword evidence="1" id="KW-0732">Signal</keyword>
<gene>
    <name evidence="2" type="ORF">CKAN_01964300</name>
</gene>
<dbReference type="AlphaFoldDB" id="A0A3S3QU56"/>
<keyword evidence="3" id="KW-1185">Reference proteome</keyword>
<sequence length="126" mass="14340">MSPPFPHLPHHLHLHSLIGILSILLLHHHSRRPHPLHQCTQILPTISISVDLKKPISVLGNWQYNLGDKGKLEQQIEMLERKEEKSLKALDKCLGNLNMVTIGDSKCNNLQQEGFMEGLMKCLMTL</sequence>
<protein>
    <submittedName>
        <fullName evidence="2">Uncharacterized protein</fullName>
    </submittedName>
</protein>